<accession>A0A388JY32</accession>
<dbReference type="GO" id="GO:0015031">
    <property type="term" value="P:protein transport"/>
    <property type="evidence" value="ECO:0007669"/>
    <property type="project" value="EnsemblPlants"/>
</dbReference>
<feature type="coiled-coil region" evidence="1">
    <location>
        <begin position="91"/>
        <end position="125"/>
    </location>
</feature>
<feature type="region of interest" description="Disordered" evidence="2">
    <location>
        <begin position="266"/>
        <end position="298"/>
    </location>
</feature>
<dbReference type="AlphaFoldDB" id="A0A388JY32"/>
<evidence type="ECO:0000256" key="1">
    <source>
        <dbReference type="SAM" id="Coils"/>
    </source>
</evidence>
<feature type="transmembrane region" description="Helical" evidence="3">
    <location>
        <begin position="32"/>
        <end position="54"/>
    </location>
</feature>
<protein>
    <submittedName>
        <fullName evidence="4">Uncharacterized protein</fullName>
    </submittedName>
</protein>
<organism evidence="4 5">
    <name type="scientific">Chara braunii</name>
    <name type="common">Braun's stonewort</name>
    <dbReference type="NCBI Taxonomy" id="69332"/>
    <lineage>
        <taxon>Eukaryota</taxon>
        <taxon>Viridiplantae</taxon>
        <taxon>Streptophyta</taxon>
        <taxon>Charophyceae</taxon>
        <taxon>Charales</taxon>
        <taxon>Characeae</taxon>
        <taxon>Chara</taxon>
    </lineage>
</organism>
<dbReference type="Gene3D" id="6.10.140.1230">
    <property type="match status" value="1"/>
</dbReference>
<name>A0A388JY32_CHABU</name>
<keyword evidence="3" id="KW-0812">Transmembrane</keyword>
<gene>
    <name evidence="4" type="ORF">CBR_g31704</name>
</gene>
<dbReference type="PANTHER" id="PTHR10476">
    <property type="entry name" value="CHARGED MULTIVESICULAR BODY PROTEIN"/>
    <property type="match status" value="1"/>
</dbReference>
<dbReference type="OrthoDB" id="5594417at2759"/>
<dbReference type="Gramene" id="GBG62687">
    <property type="protein sequence ID" value="GBG62687"/>
    <property type="gene ID" value="CBR_g31704"/>
</dbReference>
<dbReference type="Proteomes" id="UP000265515">
    <property type="component" value="Unassembled WGS sequence"/>
</dbReference>
<evidence type="ECO:0000256" key="3">
    <source>
        <dbReference type="SAM" id="Phobius"/>
    </source>
</evidence>
<dbReference type="InterPro" id="IPR005024">
    <property type="entry name" value="Snf7_fam"/>
</dbReference>
<dbReference type="Pfam" id="PF03357">
    <property type="entry name" value="Snf7"/>
    <property type="match status" value="1"/>
</dbReference>
<dbReference type="GO" id="GO:0070676">
    <property type="term" value="P:intralumenal vesicle formation"/>
    <property type="evidence" value="ECO:0007669"/>
    <property type="project" value="EnsemblPlants"/>
</dbReference>
<keyword evidence="3" id="KW-0472">Membrane</keyword>
<keyword evidence="3" id="KW-1133">Transmembrane helix</keyword>
<keyword evidence="5" id="KW-1185">Reference proteome</keyword>
<dbReference type="GO" id="GO:0005771">
    <property type="term" value="C:multivesicular body"/>
    <property type="evidence" value="ECO:0007669"/>
    <property type="project" value="EnsemblPlants"/>
</dbReference>
<evidence type="ECO:0000256" key="2">
    <source>
        <dbReference type="SAM" id="MobiDB-lite"/>
    </source>
</evidence>
<proteinExistence type="predicted"/>
<keyword evidence="1" id="KW-0175">Coiled coil</keyword>
<comment type="caution">
    <text evidence="4">The sequence shown here is derived from an EMBL/GenBank/DDBJ whole genome shotgun (WGS) entry which is preliminary data.</text>
</comment>
<evidence type="ECO:0000313" key="4">
    <source>
        <dbReference type="EMBL" id="GBG62687.1"/>
    </source>
</evidence>
<dbReference type="GO" id="GO:0007034">
    <property type="term" value="P:vacuolar transport"/>
    <property type="evidence" value="ECO:0007669"/>
    <property type="project" value="InterPro"/>
</dbReference>
<reference evidence="4 5" key="1">
    <citation type="journal article" date="2018" name="Cell">
        <title>The Chara Genome: Secondary Complexity and Implications for Plant Terrestrialization.</title>
        <authorList>
            <person name="Nishiyama T."/>
            <person name="Sakayama H."/>
            <person name="Vries J.D."/>
            <person name="Buschmann H."/>
            <person name="Saint-Marcoux D."/>
            <person name="Ullrich K.K."/>
            <person name="Haas F.B."/>
            <person name="Vanderstraeten L."/>
            <person name="Becker D."/>
            <person name="Lang D."/>
            <person name="Vosolsobe S."/>
            <person name="Rombauts S."/>
            <person name="Wilhelmsson P.K.I."/>
            <person name="Janitza P."/>
            <person name="Kern R."/>
            <person name="Heyl A."/>
            <person name="Rumpler F."/>
            <person name="Villalobos L.I.A.C."/>
            <person name="Clay J.M."/>
            <person name="Skokan R."/>
            <person name="Toyoda A."/>
            <person name="Suzuki Y."/>
            <person name="Kagoshima H."/>
            <person name="Schijlen E."/>
            <person name="Tajeshwar N."/>
            <person name="Catarino B."/>
            <person name="Hetherington A.J."/>
            <person name="Saltykova A."/>
            <person name="Bonnot C."/>
            <person name="Breuninger H."/>
            <person name="Symeonidi A."/>
            <person name="Radhakrishnan G.V."/>
            <person name="Van Nieuwerburgh F."/>
            <person name="Deforce D."/>
            <person name="Chang C."/>
            <person name="Karol K.G."/>
            <person name="Hedrich R."/>
            <person name="Ulvskov P."/>
            <person name="Glockner G."/>
            <person name="Delwiche C.F."/>
            <person name="Petrasek J."/>
            <person name="Van de Peer Y."/>
            <person name="Friml J."/>
            <person name="Beilby M."/>
            <person name="Dolan L."/>
            <person name="Kohara Y."/>
            <person name="Sugano S."/>
            <person name="Fujiyama A."/>
            <person name="Delaux P.-M."/>
            <person name="Quint M."/>
            <person name="TheiBen G."/>
            <person name="Hagemann M."/>
            <person name="Harholt J."/>
            <person name="Dunand C."/>
            <person name="Zachgo S."/>
            <person name="Langdale J."/>
            <person name="Maumus F."/>
            <person name="Straeten D.V.D."/>
            <person name="Gould S.B."/>
            <person name="Rensing S.A."/>
        </authorList>
    </citation>
    <scope>NUCLEOTIDE SEQUENCE [LARGE SCALE GENOMIC DNA]</scope>
    <source>
        <strain evidence="4 5">S276</strain>
    </source>
</reference>
<dbReference type="GO" id="GO:0010008">
    <property type="term" value="C:endosome membrane"/>
    <property type="evidence" value="ECO:0007669"/>
    <property type="project" value="GOC"/>
</dbReference>
<dbReference type="STRING" id="69332.A0A388JY32"/>
<sequence>MYLLERELQAVVMLRGTVSKVFCLGEGSYLDYLAAFLCIAVVAGIAIFSIGNCLNFISFGYAAQDFASRAASDTWRAVTMSFLFGKKQTPQELLREKKRMLDRSIRELDRERMGLQQQEKKLIGEIRKAAKQGQIPAVKVMAKDLIRTRHQITKFYGLKSQLQGVSLRISTLKSTQAMAEAMKGVTKAMGQMNKQLNLPALQNIMREFEKQNEKMEMTTEVMGDAVDDVLEGDDEEVEADELVSQVLDEIGVDLNAALVNAPAGKKAEGTSAGASRQPVATGASAGGGGDGEDDGIGMDLQARLDNLRKL</sequence>
<evidence type="ECO:0000313" key="5">
    <source>
        <dbReference type="Proteomes" id="UP000265515"/>
    </source>
</evidence>
<dbReference type="EMBL" id="BFEA01000031">
    <property type="protein sequence ID" value="GBG62687.1"/>
    <property type="molecule type" value="Genomic_DNA"/>
</dbReference>